<evidence type="ECO:0000256" key="1">
    <source>
        <dbReference type="SAM" id="Phobius"/>
    </source>
</evidence>
<reference evidence="2 3" key="1">
    <citation type="submission" date="2019-07" db="EMBL/GenBank/DDBJ databases">
        <title>Whole genome shotgun sequence of Reyranella soli NBRC 108950.</title>
        <authorList>
            <person name="Hosoyama A."/>
            <person name="Uohara A."/>
            <person name="Ohji S."/>
            <person name="Ichikawa N."/>
        </authorList>
    </citation>
    <scope>NUCLEOTIDE SEQUENCE [LARGE SCALE GENOMIC DNA]</scope>
    <source>
        <strain evidence="2 3">NBRC 108950</strain>
    </source>
</reference>
<comment type="caution">
    <text evidence="2">The sequence shown here is derived from an EMBL/GenBank/DDBJ whole genome shotgun (WGS) entry which is preliminary data.</text>
</comment>
<keyword evidence="3" id="KW-1185">Reference proteome</keyword>
<evidence type="ECO:0008006" key="4">
    <source>
        <dbReference type="Google" id="ProtNLM"/>
    </source>
</evidence>
<dbReference type="EMBL" id="BKAJ01000087">
    <property type="protein sequence ID" value="GEP57775.1"/>
    <property type="molecule type" value="Genomic_DNA"/>
</dbReference>
<keyword evidence="1" id="KW-0812">Transmembrane</keyword>
<proteinExistence type="predicted"/>
<organism evidence="2 3">
    <name type="scientific">Reyranella soli</name>
    <dbReference type="NCBI Taxonomy" id="1230389"/>
    <lineage>
        <taxon>Bacteria</taxon>
        <taxon>Pseudomonadati</taxon>
        <taxon>Pseudomonadota</taxon>
        <taxon>Alphaproteobacteria</taxon>
        <taxon>Hyphomicrobiales</taxon>
        <taxon>Reyranellaceae</taxon>
        <taxon>Reyranella</taxon>
    </lineage>
</organism>
<dbReference type="Proteomes" id="UP000321058">
    <property type="component" value="Unassembled WGS sequence"/>
</dbReference>
<keyword evidence="1" id="KW-0472">Membrane</keyword>
<feature type="transmembrane region" description="Helical" evidence="1">
    <location>
        <begin position="100"/>
        <end position="120"/>
    </location>
</feature>
<protein>
    <recommendedName>
        <fullName evidence="4">DUF1453 domain-containing protein</fullName>
    </recommendedName>
</protein>
<keyword evidence="1" id="KW-1133">Transmembrane helix</keyword>
<evidence type="ECO:0000313" key="3">
    <source>
        <dbReference type="Proteomes" id="UP000321058"/>
    </source>
</evidence>
<dbReference type="AlphaFoldDB" id="A0A512NFQ2"/>
<evidence type="ECO:0000313" key="2">
    <source>
        <dbReference type="EMBL" id="GEP57775.1"/>
    </source>
</evidence>
<feature type="transmembrane region" description="Helical" evidence="1">
    <location>
        <begin position="6"/>
        <end position="21"/>
    </location>
</feature>
<feature type="transmembrane region" description="Helical" evidence="1">
    <location>
        <begin position="126"/>
        <end position="150"/>
    </location>
</feature>
<accession>A0A512NFQ2</accession>
<gene>
    <name evidence="2" type="ORF">RSO01_49410</name>
</gene>
<feature type="transmembrane region" description="Helical" evidence="1">
    <location>
        <begin position="33"/>
        <end position="49"/>
    </location>
</feature>
<dbReference type="RefSeq" id="WP_147152382.1">
    <property type="nucleotide sequence ID" value="NZ_BKAJ01000087.1"/>
</dbReference>
<feature type="transmembrane region" description="Helical" evidence="1">
    <location>
        <begin position="61"/>
        <end position="79"/>
    </location>
</feature>
<sequence length="154" mass="16425">MLNLLHLLAVLAMAGCLYALWREARGISQSRGHLMVAPPLAFGCVLVMIGLTDPDQQQPDMLRLAIAVGALLGAARGWFMAVDMDPLWSTVRLPSGRDGFWLAILLAFAVVMAAAAPLVSTHAEPYVPYATAAVAFGAGFLSTRAVTVYLRTRG</sequence>
<name>A0A512NFQ2_9HYPH</name>
<dbReference type="OrthoDB" id="9846555at2"/>